<gene>
    <name evidence="2" type="ORF">LGLO00237_LOCUS15952</name>
</gene>
<name>A0A7S4DQS0_9EUKA</name>
<proteinExistence type="predicted"/>
<accession>A0A7S4DQS0</accession>
<sequence length="106" mass="12529">MAEAKRRGVKSRQDLYASSTSMTDEEKAQLERRRLRDEQRQKLEDARTYALMKELKKAKKENSAVFKEIEDEHRAKGPETFESVALKRKRRKEAQENAITKKLRGY</sequence>
<protein>
    <submittedName>
        <fullName evidence="2">Uncharacterized protein</fullName>
    </submittedName>
</protein>
<evidence type="ECO:0000313" key="2">
    <source>
        <dbReference type="EMBL" id="CAE0664349.1"/>
    </source>
</evidence>
<reference evidence="2" key="1">
    <citation type="submission" date="2021-01" db="EMBL/GenBank/DDBJ databases">
        <authorList>
            <person name="Corre E."/>
            <person name="Pelletier E."/>
            <person name="Niang G."/>
            <person name="Scheremetjew M."/>
            <person name="Finn R."/>
            <person name="Kale V."/>
            <person name="Holt S."/>
            <person name="Cochrane G."/>
            <person name="Meng A."/>
            <person name="Brown T."/>
            <person name="Cohen L."/>
        </authorList>
    </citation>
    <scope>NUCLEOTIDE SEQUENCE</scope>
    <source>
        <strain evidence="2">CCCM811</strain>
    </source>
</reference>
<dbReference type="EMBL" id="HBIV01022148">
    <property type="protein sequence ID" value="CAE0664349.1"/>
    <property type="molecule type" value="Transcribed_RNA"/>
</dbReference>
<dbReference type="AlphaFoldDB" id="A0A7S4DQS0"/>
<organism evidence="2">
    <name type="scientific">Lotharella globosa</name>
    <dbReference type="NCBI Taxonomy" id="91324"/>
    <lineage>
        <taxon>Eukaryota</taxon>
        <taxon>Sar</taxon>
        <taxon>Rhizaria</taxon>
        <taxon>Cercozoa</taxon>
        <taxon>Chlorarachniophyceae</taxon>
        <taxon>Lotharella</taxon>
    </lineage>
</organism>
<evidence type="ECO:0000256" key="1">
    <source>
        <dbReference type="SAM" id="MobiDB-lite"/>
    </source>
</evidence>
<feature type="compositionally biased region" description="Basic and acidic residues" evidence="1">
    <location>
        <begin position="24"/>
        <end position="41"/>
    </location>
</feature>
<feature type="region of interest" description="Disordered" evidence="1">
    <location>
        <begin position="1"/>
        <end position="41"/>
    </location>
</feature>